<keyword evidence="2" id="KW-0808">Transferase</keyword>
<gene>
    <name evidence="2" type="ORF">E4L98_21190</name>
</gene>
<dbReference type="AlphaFoldDB" id="A0A4Y9S725"/>
<name>A0A4Y9S725_9BURK</name>
<reference evidence="2 3" key="1">
    <citation type="submission" date="2019-03" db="EMBL/GenBank/DDBJ databases">
        <title>Draft Genome Sequence of Duganella callidus sp. nov., a Novel Duganella Species Isolated from Cultivated Soil.</title>
        <authorList>
            <person name="Raths R."/>
            <person name="Peta V."/>
            <person name="Bucking H."/>
        </authorList>
    </citation>
    <scope>NUCLEOTIDE SEQUENCE [LARGE SCALE GENOMIC DNA]</scope>
    <source>
        <strain evidence="2 3">DN04</strain>
    </source>
</reference>
<dbReference type="OrthoDB" id="4349922at2"/>
<comment type="caution">
    <text evidence="2">The sequence shown here is derived from an EMBL/GenBank/DDBJ whole genome shotgun (WGS) entry which is preliminary data.</text>
</comment>
<dbReference type="Pfam" id="PF13480">
    <property type="entry name" value="Acetyltransf_6"/>
    <property type="match status" value="1"/>
</dbReference>
<evidence type="ECO:0000313" key="2">
    <source>
        <dbReference type="EMBL" id="TFW17287.1"/>
    </source>
</evidence>
<proteinExistence type="predicted"/>
<dbReference type="InterPro" id="IPR016181">
    <property type="entry name" value="Acyl_CoA_acyltransferase"/>
</dbReference>
<dbReference type="SUPFAM" id="SSF55729">
    <property type="entry name" value="Acyl-CoA N-acyltransferases (Nat)"/>
    <property type="match status" value="1"/>
</dbReference>
<sequence length="468" mass="51325">MAAGGAAPGRCARAAPHAGGRLRALHVSLAAGRSGTAVLCAETRGCTGLALGQHGAVRLPGRRPLSPEPAASAVSPGFKRGADDMADFDCCAGAVVSVAHQVQVLASAALLPADVRAFLDRAEQDNVEFGSAWYDNLCQTVFSGDAGVRFYVLRTDSTVRAVLPLLARRAPGGWQLYSLSNFYTTLYQPVMDPTLQAADLLPLLHTLRREFPWLGSFNLSPMDLDGHPYRILLGALRLAGWLPYEFFCHGNWYHLAEPSWAEYLAARSGSLRSTVKRMGKKFAADGGVLELVTAGPTLEQAIQAYQQVYAGSWKRPEPYAGFMPGLIRSCARQGQLRLGLARLKGVPVAAQVWIVAHGRAAIYKVAYHEDYKQYAAGTLVTALLMEQVIDVDRVKEIDYLIGDDAYKKTWMAHRRERWGIIAYNPRSPRGLIGLAREIAARNAKLWLQRWRSWRQTVTVPTTKQGLKQ</sequence>
<evidence type="ECO:0000259" key="1">
    <source>
        <dbReference type="Pfam" id="PF13480"/>
    </source>
</evidence>
<dbReference type="GO" id="GO:0016740">
    <property type="term" value="F:transferase activity"/>
    <property type="evidence" value="ECO:0007669"/>
    <property type="project" value="UniProtKB-KW"/>
</dbReference>
<dbReference type="Proteomes" id="UP000297729">
    <property type="component" value="Unassembled WGS sequence"/>
</dbReference>
<dbReference type="EMBL" id="SPVG01000210">
    <property type="protein sequence ID" value="TFW17287.1"/>
    <property type="molecule type" value="Genomic_DNA"/>
</dbReference>
<feature type="domain" description="BioF2-like acetyltransferase" evidence="1">
    <location>
        <begin position="270"/>
        <end position="408"/>
    </location>
</feature>
<evidence type="ECO:0000313" key="3">
    <source>
        <dbReference type="Proteomes" id="UP000297729"/>
    </source>
</evidence>
<organism evidence="2 3">
    <name type="scientific">Duganella callida</name>
    <dbReference type="NCBI Taxonomy" id="2561932"/>
    <lineage>
        <taxon>Bacteria</taxon>
        <taxon>Pseudomonadati</taxon>
        <taxon>Pseudomonadota</taxon>
        <taxon>Betaproteobacteria</taxon>
        <taxon>Burkholderiales</taxon>
        <taxon>Oxalobacteraceae</taxon>
        <taxon>Telluria group</taxon>
        <taxon>Duganella</taxon>
    </lineage>
</organism>
<accession>A0A4Y9S725</accession>
<dbReference type="InterPro" id="IPR038740">
    <property type="entry name" value="BioF2-like_GNAT_dom"/>
</dbReference>
<keyword evidence="3" id="KW-1185">Reference proteome</keyword>
<protein>
    <submittedName>
        <fullName evidence="2">GNAT family N-acetyltransferase</fullName>
    </submittedName>
</protein>